<comment type="caution">
    <text evidence="2">The sequence shown here is derived from an EMBL/GenBank/DDBJ whole genome shotgun (WGS) entry which is preliminary data.</text>
</comment>
<evidence type="ECO:0000313" key="2">
    <source>
        <dbReference type="EMBL" id="PZM08750.1"/>
    </source>
</evidence>
<dbReference type="AlphaFoldDB" id="A0A2W4EAZ3"/>
<gene>
    <name evidence="2" type="ORF">CPY51_27620</name>
</gene>
<dbReference type="EMBL" id="PCDP01000065">
    <property type="protein sequence ID" value="PZM08750.1"/>
    <property type="molecule type" value="Genomic_DNA"/>
</dbReference>
<dbReference type="InterPro" id="IPR054189">
    <property type="entry name" value="DUF6894"/>
</dbReference>
<evidence type="ECO:0000313" key="3">
    <source>
        <dbReference type="Proteomes" id="UP000248925"/>
    </source>
</evidence>
<accession>A0A2W4EAZ3</accession>
<protein>
    <recommendedName>
        <fullName evidence="1">DUF6894 domain-containing protein</fullName>
    </recommendedName>
</protein>
<feature type="domain" description="DUF6894" evidence="1">
    <location>
        <begin position="3"/>
        <end position="71"/>
    </location>
</feature>
<proteinExistence type="predicted"/>
<sequence>MGRYFFDLHNGDGPTRDEEGLELPSRARISKELARILLDVARDELADLDRVVISVTVRNESGDAVSVASLTFNNEWL</sequence>
<evidence type="ECO:0000259" key="1">
    <source>
        <dbReference type="Pfam" id="PF21834"/>
    </source>
</evidence>
<name>A0A2W4EAZ3_9HYPH</name>
<dbReference type="Pfam" id="PF21834">
    <property type="entry name" value="DUF6894"/>
    <property type="match status" value="1"/>
</dbReference>
<reference evidence="2 3" key="1">
    <citation type="journal article" date="2018" name="Sci. Rep.">
        <title>Rhizobium tumorigenes sp. nov., a novel plant tumorigenic bacterium isolated from cane gall tumors on thornless blackberry.</title>
        <authorList>
            <person name="Kuzmanovi N."/>
            <person name="Smalla K."/>
            <person name="Gronow S."/>
            <person name="PuBawska J."/>
        </authorList>
    </citation>
    <scope>NUCLEOTIDE SEQUENCE [LARGE SCALE GENOMIC DNA]</scope>
    <source>
        <strain evidence="2 3">CCBAU 85046</strain>
    </source>
</reference>
<organism evidence="2 3">
    <name type="scientific">Rhizobium tubonense</name>
    <dbReference type="NCBI Taxonomy" id="484088"/>
    <lineage>
        <taxon>Bacteria</taxon>
        <taxon>Pseudomonadati</taxon>
        <taxon>Pseudomonadota</taxon>
        <taxon>Alphaproteobacteria</taxon>
        <taxon>Hyphomicrobiales</taxon>
        <taxon>Rhizobiaceae</taxon>
        <taxon>Rhizobium/Agrobacterium group</taxon>
        <taxon>Rhizobium</taxon>
    </lineage>
</organism>
<dbReference type="OrthoDB" id="8094360at2"/>
<dbReference type="RefSeq" id="WP_111163541.1">
    <property type="nucleotide sequence ID" value="NZ_PCDP01000065.1"/>
</dbReference>
<dbReference type="Proteomes" id="UP000248925">
    <property type="component" value="Unassembled WGS sequence"/>
</dbReference>
<keyword evidence="3" id="KW-1185">Reference proteome</keyword>